<evidence type="ECO:0000256" key="3">
    <source>
        <dbReference type="ARBA" id="ARBA00022806"/>
    </source>
</evidence>
<keyword evidence="3" id="KW-0347">Helicase</keyword>
<dbReference type="RefSeq" id="WP_164015975.1">
    <property type="nucleotide sequence ID" value="NZ_WUFT01000029.1"/>
</dbReference>
<dbReference type="PANTHER" id="PTHR47961:SF10">
    <property type="entry name" value="ATP-DEPENDENT DNA HELICASE HEL308"/>
    <property type="match status" value="1"/>
</dbReference>
<sequence>MNAQRSANFSNAAYLARYLHDTLGGPILLACSSKASTRGLAAAIAAAHPTGNDQPSSDLAEFIRRRHPHLKPLSDMADKGVAYHNASLPPEVREAIEDAVKNRKVAYVTSTTTLAEGVDLPFRCTIIFEWLTGFGETQAPMPALLFRNIAGRCGRAGEFTEGDTIIFDNQLGRLEYTSEQTRRRSQTRLFADPPPVASVFANDNAKVLDKRAVMAVAASQLLASIPENTEVDELEHVFAGQSYAAALGTAPNELFEKAREELLSDAHGEPFARAASPMRLTRLGEAANRTGFGPLTCRALIDYVKFFEIQDDLSTLAYDLVLAFGAMDEQENQLVREIASLKKNRFFMKANDIPAVAACWLRGAALTEAFLALPKAKESKSAVRPDEWIKGERDSESVASQYDKFVDVTQYTFGVYLPWLLRALSAFSIYGSQDALSFQWQAAADAFETSHTLDATGALDFASDNDQV</sequence>
<name>A0A7K3ULK6_9HYPH</name>
<dbReference type="SMART" id="SM00490">
    <property type="entry name" value="HELICc"/>
    <property type="match status" value="1"/>
</dbReference>
<dbReference type="EMBL" id="WUFT01000029">
    <property type="protein sequence ID" value="NEJ74577.1"/>
    <property type="molecule type" value="Genomic_DNA"/>
</dbReference>
<dbReference type="InterPro" id="IPR027417">
    <property type="entry name" value="P-loop_NTPase"/>
</dbReference>
<comment type="caution">
    <text evidence="6">The sequence shown here is derived from an EMBL/GenBank/DDBJ whole genome shotgun (WGS) entry which is preliminary data.</text>
</comment>
<evidence type="ECO:0000259" key="5">
    <source>
        <dbReference type="PROSITE" id="PS51194"/>
    </source>
</evidence>
<evidence type="ECO:0000256" key="4">
    <source>
        <dbReference type="ARBA" id="ARBA00022840"/>
    </source>
</evidence>
<proteinExistence type="predicted"/>
<dbReference type="GO" id="GO:0004386">
    <property type="term" value="F:helicase activity"/>
    <property type="evidence" value="ECO:0007669"/>
    <property type="project" value="UniProtKB-KW"/>
</dbReference>
<keyword evidence="1" id="KW-0547">Nucleotide-binding</keyword>
<dbReference type="AlphaFoldDB" id="A0A7K3ULK6"/>
<protein>
    <recommendedName>
        <fullName evidence="5">Helicase C-terminal domain-containing protein</fullName>
    </recommendedName>
</protein>
<dbReference type="PANTHER" id="PTHR47961">
    <property type="entry name" value="DNA POLYMERASE THETA, PUTATIVE (AFU_ORTHOLOGUE AFUA_1G05260)-RELATED"/>
    <property type="match status" value="1"/>
</dbReference>
<feature type="domain" description="Helicase C-terminal" evidence="5">
    <location>
        <begin position="14"/>
        <end position="200"/>
    </location>
</feature>
<dbReference type="Gene3D" id="3.40.50.300">
    <property type="entry name" value="P-loop containing nucleotide triphosphate hydrolases"/>
    <property type="match status" value="1"/>
</dbReference>
<dbReference type="Proteomes" id="UP000471753">
    <property type="component" value="Unassembled WGS sequence"/>
</dbReference>
<gene>
    <name evidence="6" type="ORF">GR197_29305</name>
</gene>
<dbReference type="InterPro" id="IPR001650">
    <property type="entry name" value="Helicase_C-like"/>
</dbReference>
<dbReference type="InterPro" id="IPR050474">
    <property type="entry name" value="Hel308_SKI2-like"/>
</dbReference>
<dbReference type="GO" id="GO:0016787">
    <property type="term" value="F:hydrolase activity"/>
    <property type="evidence" value="ECO:0007669"/>
    <property type="project" value="UniProtKB-KW"/>
</dbReference>
<reference evidence="6 7" key="1">
    <citation type="submission" date="2019-12" db="EMBL/GenBank/DDBJ databases">
        <title>Rhizobium genotypes associated with high levels of biological nitrogen fixation by grain legumes in a temperate-maritime cropping system.</title>
        <authorList>
            <person name="Maluk M."/>
            <person name="Francesc Ferrando Molina F."/>
            <person name="Lopez Del Egido L."/>
            <person name="Lafos M."/>
            <person name="Langarica-Fuentes A."/>
            <person name="Gebre Yohannes G."/>
            <person name="Young M.W."/>
            <person name="Martin P."/>
            <person name="Gantlett R."/>
            <person name="Kenicer G."/>
            <person name="Hawes C."/>
            <person name="Begg G.S."/>
            <person name="Quilliam R.S."/>
            <person name="Squire G.R."/>
            <person name="Poole P.S."/>
            <person name="Young P.W."/>
            <person name="Iannetta P.M."/>
            <person name="James E.K."/>
        </authorList>
    </citation>
    <scope>NUCLEOTIDE SEQUENCE [LARGE SCALE GENOMIC DNA]</scope>
    <source>
        <strain evidence="6 7">JHI366</strain>
    </source>
</reference>
<dbReference type="SUPFAM" id="SSF52540">
    <property type="entry name" value="P-loop containing nucleoside triphosphate hydrolases"/>
    <property type="match status" value="1"/>
</dbReference>
<keyword evidence="4" id="KW-0067">ATP-binding</keyword>
<keyword evidence="2" id="KW-0378">Hydrolase</keyword>
<dbReference type="PROSITE" id="PS51194">
    <property type="entry name" value="HELICASE_CTER"/>
    <property type="match status" value="1"/>
</dbReference>
<dbReference type="GO" id="GO:0005524">
    <property type="term" value="F:ATP binding"/>
    <property type="evidence" value="ECO:0007669"/>
    <property type="project" value="UniProtKB-KW"/>
</dbReference>
<evidence type="ECO:0000313" key="6">
    <source>
        <dbReference type="EMBL" id="NEJ74577.1"/>
    </source>
</evidence>
<evidence type="ECO:0000313" key="7">
    <source>
        <dbReference type="Proteomes" id="UP000471753"/>
    </source>
</evidence>
<evidence type="ECO:0000256" key="2">
    <source>
        <dbReference type="ARBA" id="ARBA00022801"/>
    </source>
</evidence>
<organism evidence="6 7">
    <name type="scientific">Rhizobium phaseoli</name>
    <dbReference type="NCBI Taxonomy" id="396"/>
    <lineage>
        <taxon>Bacteria</taxon>
        <taxon>Pseudomonadati</taxon>
        <taxon>Pseudomonadota</taxon>
        <taxon>Alphaproteobacteria</taxon>
        <taxon>Hyphomicrobiales</taxon>
        <taxon>Rhizobiaceae</taxon>
        <taxon>Rhizobium/Agrobacterium group</taxon>
        <taxon>Rhizobium</taxon>
    </lineage>
</organism>
<evidence type="ECO:0000256" key="1">
    <source>
        <dbReference type="ARBA" id="ARBA00022741"/>
    </source>
</evidence>
<accession>A0A7K3ULK6</accession>